<feature type="region of interest" description="Disordered" evidence="1">
    <location>
        <begin position="71"/>
        <end position="120"/>
    </location>
</feature>
<dbReference type="EMBL" id="JBICBT010000055">
    <property type="protein sequence ID" value="KAL3124999.1"/>
    <property type="molecule type" value="Genomic_DNA"/>
</dbReference>
<organism evidence="2 3">
    <name type="scientific">Heterodera trifolii</name>
    <dbReference type="NCBI Taxonomy" id="157864"/>
    <lineage>
        <taxon>Eukaryota</taxon>
        <taxon>Metazoa</taxon>
        <taxon>Ecdysozoa</taxon>
        <taxon>Nematoda</taxon>
        <taxon>Chromadorea</taxon>
        <taxon>Rhabditida</taxon>
        <taxon>Tylenchina</taxon>
        <taxon>Tylenchomorpha</taxon>
        <taxon>Tylenchoidea</taxon>
        <taxon>Heteroderidae</taxon>
        <taxon>Heteroderinae</taxon>
        <taxon>Heterodera</taxon>
    </lineage>
</organism>
<evidence type="ECO:0000313" key="3">
    <source>
        <dbReference type="Proteomes" id="UP001620626"/>
    </source>
</evidence>
<protein>
    <submittedName>
        <fullName evidence="2">Uncharacterized protein</fullName>
    </submittedName>
</protein>
<reference evidence="2 3" key="1">
    <citation type="submission" date="2024-10" db="EMBL/GenBank/DDBJ databases">
        <authorList>
            <person name="Kim D."/>
        </authorList>
    </citation>
    <scope>NUCLEOTIDE SEQUENCE [LARGE SCALE GENOMIC DNA]</scope>
    <source>
        <strain evidence="2">BH-2024</strain>
    </source>
</reference>
<proteinExistence type="predicted"/>
<sequence>MRGKGHDRLKEAEEVGMAMGRRPTDVAHVRPCGNPGAKPLVGLKASGFGPPIRRTAFLCVCVLNQKENAINENGRGGRESDDAAQPRGALSLSANGRRRESQRAVNAAAAEGTEGAGGGEANSQRFVVAKRWHLCLRGKGGGAKCLSFTAKRNCALSRKKSPGGRAQPAQQAQNGSKNTQFSQPFVCWWGAGTARPFPRGGISMPRAVPFSENLPPPFAPLLSSQRICLPLSLSAVFGTIRRILSRLFRSISEFPNLAPPIAIHCDTNGQKWATRGRTTTNRRNRSNTFVKKDIQLWH</sequence>
<dbReference type="Proteomes" id="UP001620626">
    <property type="component" value="Unassembled WGS sequence"/>
</dbReference>
<gene>
    <name evidence="2" type="ORF">niasHT_009298</name>
</gene>
<feature type="region of interest" description="Disordered" evidence="1">
    <location>
        <begin position="158"/>
        <end position="178"/>
    </location>
</feature>
<comment type="caution">
    <text evidence="2">The sequence shown here is derived from an EMBL/GenBank/DDBJ whole genome shotgun (WGS) entry which is preliminary data.</text>
</comment>
<dbReference type="AlphaFoldDB" id="A0ABD2MBW8"/>
<keyword evidence="3" id="KW-1185">Reference proteome</keyword>
<name>A0ABD2MBW8_9BILA</name>
<evidence type="ECO:0000256" key="1">
    <source>
        <dbReference type="SAM" id="MobiDB-lite"/>
    </source>
</evidence>
<evidence type="ECO:0000313" key="2">
    <source>
        <dbReference type="EMBL" id="KAL3124999.1"/>
    </source>
</evidence>
<accession>A0ABD2MBW8</accession>